<keyword evidence="3" id="KW-0540">Nuclease</keyword>
<feature type="domain" description="HNH nuclease" evidence="2">
    <location>
        <begin position="134"/>
        <end position="188"/>
    </location>
</feature>
<dbReference type="GO" id="GO:0004519">
    <property type="term" value="F:endonuclease activity"/>
    <property type="evidence" value="ECO:0007669"/>
    <property type="project" value="UniProtKB-KW"/>
</dbReference>
<keyword evidence="3" id="KW-0255">Endonuclease</keyword>
<keyword evidence="3" id="KW-0378">Hydrolase</keyword>
<comment type="caution">
    <text evidence="3">The sequence shown here is derived from an EMBL/GenBank/DDBJ whole genome shotgun (WGS) entry which is preliminary data.</text>
</comment>
<dbReference type="InterPro" id="IPR002711">
    <property type="entry name" value="HNH"/>
</dbReference>
<reference evidence="3 4" key="1">
    <citation type="journal article" date="2020" name="J Geophys Res Biogeosci">
        <title>Magnetotaxis as an Adaptation to Enable Bacterial Shuttling of Microbial Sulfur and Sulfur Cycling Across Aquatic Oxic#Anoxic Interfaces.</title>
        <authorList>
            <person name="Li J."/>
            <person name="Liu P."/>
            <person name="Wang J."/>
            <person name="Roberts A.P."/>
            <person name="Pan Y."/>
        </authorList>
    </citation>
    <scope>NUCLEOTIDE SEQUENCE [LARGE SCALE GENOMIC DNA]</scope>
    <source>
        <strain evidence="3 4">MYR-1_YQ</strain>
    </source>
</reference>
<sequence length="320" mass="36437">MTERSFDTEFWDRPFTEELSIAAKLLYIYSWTNSHCNQAGLYKIGLGRIAIETGIPRASLPSLFKELEVKIQWFPEHNILWVRNFLRRQTKSPYFLKAAVKNVLGLNVPEEIKDAFQEYNSELLQGATVSQSLTRRECVGIRDLFICQYCGSAIESNSELEVDHIIPVSRGGKDNYQNLVCACQGCNQKKLDNLPGDVGLNTPKPQTFHAAQAIYILKNNSEIRAKWLSVFPHRYNHCDSILNQYCSILSNVGGSCPSDLVCTDSLSDSLSDKGFGERERKGDWRERKKAERAKQSDPEEYYKRYGHLLKKPEVSSPVKG</sequence>
<proteinExistence type="predicted"/>
<organism evidence="3 4">
    <name type="scientific">Candidatus Magnetobacterium casense</name>
    <dbReference type="NCBI Taxonomy" id="1455061"/>
    <lineage>
        <taxon>Bacteria</taxon>
        <taxon>Pseudomonadati</taxon>
        <taxon>Nitrospirota</taxon>
        <taxon>Thermodesulfovibrionia</taxon>
        <taxon>Thermodesulfovibrionales</taxon>
        <taxon>Candidatus Magnetobacteriaceae</taxon>
        <taxon>Candidatus Magnetobacterium</taxon>
    </lineage>
</organism>
<gene>
    <name evidence="3" type="ORF">HWQ67_07725</name>
</gene>
<feature type="region of interest" description="Disordered" evidence="1">
    <location>
        <begin position="270"/>
        <end position="298"/>
    </location>
</feature>
<dbReference type="PANTHER" id="PTHR33877:SF2">
    <property type="entry name" value="OS07G0170200 PROTEIN"/>
    <property type="match status" value="1"/>
</dbReference>
<dbReference type="Proteomes" id="UP001196980">
    <property type="component" value="Unassembled WGS sequence"/>
</dbReference>
<evidence type="ECO:0000313" key="4">
    <source>
        <dbReference type="Proteomes" id="UP001196980"/>
    </source>
</evidence>
<evidence type="ECO:0000313" key="3">
    <source>
        <dbReference type="EMBL" id="MBV6341472.1"/>
    </source>
</evidence>
<dbReference type="InterPro" id="IPR003615">
    <property type="entry name" value="HNH_nuc"/>
</dbReference>
<dbReference type="InterPro" id="IPR052892">
    <property type="entry name" value="NA-targeting_endonuclease"/>
</dbReference>
<protein>
    <submittedName>
        <fullName evidence="3">HNH endonuclease</fullName>
    </submittedName>
</protein>
<accession>A0ABS6RXV4</accession>
<dbReference type="PANTHER" id="PTHR33877">
    <property type="entry name" value="SLL1193 PROTEIN"/>
    <property type="match status" value="1"/>
</dbReference>
<dbReference type="RefSeq" id="WP_218252107.1">
    <property type="nucleotide sequence ID" value="NZ_JABXWD010000111.1"/>
</dbReference>
<evidence type="ECO:0000256" key="1">
    <source>
        <dbReference type="SAM" id="MobiDB-lite"/>
    </source>
</evidence>
<keyword evidence="4" id="KW-1185">Reference proteome</keyword>
<dbReference type="CDD" id="cd00085">
    <property type="entry name" value="HNHc"/>
    <property type="match status" value="1"/>
</dbReference>
<evidence type="ECO:0000259" key="2">
    <source>
        <dbReference type="SMART" id="SM00507"/>
    </source>
</evidence>
<dbReference type="Pfam" id="PF01844">
    <property type="entry name" value="HNH"/>
    <property type="match status" value="1"/>
</dbReference>
<dbReference type="EMBL" id="JABXWD010000111">
    <property type="protein sequence ID" value="MBV6341472.1"/>
    <property type="molecule type" value="Genomic_DNA"/>
</dbReference>
<name>A0ABS6RXV4_9BACT</name>
<dbReference type="SMART" id="SM00507">
    <property type="entry name" value="HNHc"/>
    <property type="match status" value="1"/>
</dbReference>